<dbReference type="Gene3D" id="3.30.160.60">
    <property type="entry name" value="Classic Zinc Finger"/>
    <property type="match status" value="1"/>
</dbReference>
<dbReference type="SMART" id="SM00355">
    <property type="entry name" value="ZnF_C2H2"/>
    <property type="match status" value="9"/>
</dbReference>
<feature type="region of interest" description="Disordered" evidence="5">
    <location>
        <begin position="405"/>
        <end position="435"/>
    </location>
</feature>
<dbReference type="PANTHER" id="PTHR24379">
    <property type="entry name" value="KRAB AND ZINC FINGER DOMAIN-CONTAINING"/>
    <property type="match status" value="1"/>
</dbReference>
<evidence type="ECO:0000256" key="3">
    <source>
        <dbReference type="ARBA" id="ARBA00022771"/>
    </source>
</evidence>
<dbReference type="InterPro" id="IPR013087">
    <property type="entry name" value="Znf_C2H2_type"/>
</dbReference>
<evidence type="ECO:0000256" key="4">
    <source>
        <dbReference type="ARBA" id="ARBA00022833"/>
    </source>
</evidence>
<dbReference type="Proteomes" id="UP000008854">
    <property type="component" value="Unassembled WGS sequence"/>
</dbReference>
<dbReference type="InParanoid" id="A0A5K4EUH5"/>
<feature type="compositionally biased region" description="Low complexity" evidence="5">
    <location>
        <begin position="679"/>
        <end position="688"/>
    </location>
</feature>
<keyword evidence="2" id="KW-0677">Repeat</keyword>
<dbReference type="WBParaSite" id="Smp_162220.2">
    <property type="protein sequence ID" value="Smp_162220.2"/>
    <property type="gene ID" value="Smp_162220"/>
</dbReference>
<dbReference type="PROSITE" id="PS00028">
    <property type="entry name" value="ZINC_FINGER_C2H2_1"/>
    <property type="match status" value="1"/>
</dbReference>
<feature type="compositionally biased region" description="Low complexity" evidence="5">
    <location>
        <begin position="613"/>
        <end position="632"/>
    </location>
</feature>
<evidence type="ECO:0000256" key="2">
    <source>
        <dbReference type="ARBA" id="ARBA00022737"/>
    </source>
</evidence>
<reference evidence="7" key="1">
    <citation type="journal article" date="2012" name="PLoS Negl. Trop. Dis.">
        <title>A systematically improved high quality genome and transcriptome of the human blood fluke Schistosoma mansoni.</title>
        <authorList>
            <person name="Protasio A.V."/>
            <person name="Tsai I.J."/>
            <person name="Babbage A."/>
            <person name="Nichol S."/>
            <person name="Hunt M."/>
            <person name="Aslett M.A."/>
            <person name="De Silva N."/>
            <person name="Velarde G.S."/>
            <person name="Anderson T.J."/>
            <person name="Clark R.C."/>
            <person name="Davidson C."/>
            <person name="Dillon G.P."/>
            <person name="Holroyd N.E."/>
            <person name="LoVerde P.T."/>
            <person name="Lloyd C."/>
            <person name="McQuillan J."/>
            <person name="Oliveira G."/>
            <person name="Otto T.D."/>
            <person name="Parker-Manuel S.J."/>
            <person name="Quail M.A."/>
            <person name="Wilson R.A."/>
            <person name="Zerlotini A."/>
            <person name="Dunne D.W."/>
            <person name="Berriman M."/>
        </authorList>
    </citation>
    <scope>NUCLEOTIDE SEQUENCE [LARGE SCALE GENOMIC DNA]</scope>
    <source>
        <strain evidence="7">Puerto Rican</strain>
    </source>
</reference>
<keyword evidence="1" id="KW-0479">Metal-binding</keyword>
<feature type="compositionally biased region" description="Polar residues" evidence="5">
    <location>
        <begin position="934"/>
        <end position="947"/>
    </location>
</feature>
<sequence length="979" mass="110423">MSTYSKLYSILKSPDKLKIPSVDSHMDKNPVVPAKRLHTEGILWQCWECGKSYETGFRLSEHLQNCKKDDEVCEQLPGCPFCPRVINQSNDAPFHIHSFNTHVHRFHPEIKSYMCSYCLNLIQSCKIEDLVSHIINIHKIPWRPSPGKLVFLIKLYSILKSPDKLKIPSVDSHMDKNPVVPAKRLHTEGILWQCWECGKSYETGFRLSEHLQNCKKDDEVCEQLPGCPFCPRVINQSNDAPFHIHSFNTHVHRFHPEIKSYMCSYCLNLIQSCKIEDLVSHIINIHKIPWRPSPASLAHLRENQLPHRVVTCLGCGWCTFVLRANNAAQPPTSLETHMNRCSFNGGQVHLTRLSEETCMSTLEKYKVLQESELISTTFARSFPHVRGFTGNSGLSNSPFRFHRYSGNTASRATDNDGNAPNTISNKISRLSTDHNNDKLSIKQKSKLETVLEKSDFQQKETFFDIPLTIPPPPPSSRTTTSQIKKKPTVGRLFVCPLCGDNALSSLRERDEHLQSSHNGELVFPCQICGMAYPLYIALRRHAALQHDSDFDTVRYGPSDLLECEPIECPECHLVAFQDSLVLKLHINRVHKKLQQNITPTSNDSQPVEDIEVSSKPPKISKTKSTNPSIQKKTSTKTTRRRDATPIVNRSRTQSKINKPKVKHKLSIIGGESDILTDSTTTTTNNNNNHPNPVSLQDTNSSEFERMLSSIDGKSAPASCRYCHIEVDNLKELHLHLELEHLNPDNDIEQLGCQACGRVFFGSGGRIDLIGHLRTLHQDDFLQNVLKCPRTEKLGQDSSNTDNDNHTCHESTKSCKAHFSSPRLRQLHISMTNNTTTNNNNNSSILSNSQFSCPILFNEKDYLSDQIKNLILHTEIAADQSGLMILAYCCPNCSRLFVGDNVHTRFESHRSICEAVAATTTTSDNMEESIHPMESDQSIASSPNSTEASDLPCSNVDLHLESLEPVKTSNDKYIDESQTS</sequence>
<feature type="compositionally biased region" description="Polar residues" evidence="5">
    <location>
        <begin position="405"/>
        <end position="430"/>
    </location>
</feature>
<feature type="region of interest" description="Disordered" evidence="5">
    <location>
        <begin position="597"/>
        <end position="694"/>
    </location>
</feature>
<evidence type="ECO:0000259" key="6">
    <source>
        <dbReference type="PROSITE" id="PS00028"/>
    </source>
</evidence>
<reference evidence="8" key="2">
    <citation type="submission" date="2019-11" db="UniProtKB">
        <authorList>
            <consortium name="WormBaseParasite"/>
        </authorList>
    </citation>
    <scope>IDENTIFICATION</scope>
    <source>
        <strain evidence="8">Puerto Rican</strain>
    </source>
</reference>
<dbReference type="ExpressionAtlas" id="A0A5K4EUH5">
    <property type="expression patterns" value="baseline"/>
</dbReference>
<keyword evidence="3" id="KW-0863">Zinc-finger</keyword>
<dbReference type="STRING" id="6183.A0A5K4EUH5"/>
<dbReference type="AlphaFoldDB" id="A0A5K4EUH5"/>
<evidence type="ECO:0000256" key="1">
    <source>
        <dbReference type="ARBA" id="ARBA00022723"/>
    </source>
</evidence>
<protein>
    <submittedName>
        <fullName evidence="8">C2H2-type domain-containing protein</fullName>
    </submittedName>
</protein>
<feature type="region of interest" description="Disordered" evidence="5">
    <location>
        <begin position="922"/>
        <end position="951"/>
    </location>
</feature>
<dbReference type="PANTHER" id="PTHR24379:SF121">
    <property type="entry name" value="C2H2-TYPE DOMAIN-CONTAINING PROTEIN"/>
    <property type="match status" value="1"/>
</dbReference>
<proteinExistence type="predicted"/>
<dbReference type="SUPFAM" id="SSF57667">
    <property type="entry name" value="beta-beta-alpha zinc fingers"/>
    <property type="match status" value="1"/>
</dbReference>
<feature type="region of interest" description="Disordered" evidence="5">
    <location>
        <begin position="464"/>
        <end position="483"/>
    </location>
</feature>
<evidence type="ECO:0000313" key="8">
    <source>
        <dbReference type="WBParaSite" id="Smp_162220.2"/>
    </source>
</evidence>
<keyword evidence="7" id="KW-1185">Reference proteome</keyword>
<dbReference type="InterPro" id="IPR036236">
    <property type="entry name" value="Znf_C2H2_sf"/>
</dbReference>
<name>A0A5K4EUH5_SCHMA</name>
<accession>A0A5K4EUH5</accession>
<feature type="domain" description="C2H2-type" evidence="6">
    <location>
        <begin position="525"/>
        <end position="546"/>
    </location>
</feature>
<organism evidence="7 8">
    <name type="scientific">Schistosoma mansoni</name>
    <name type="common">Blood fluke</name>
    <dbReference type="NCBI Taxonomy" id="6183"/>
    <lineage>
        <taxon>Eukaryota</taxon>
        <taxon>Metazoa</taxon>
        <taxon>Spiralia</taxon>
        <taxon>Lophotrochozoa</taxon>
        <taxon>Platyhelminthes</taxon>
        <taxon>Trematoda</taxon>
        <taxon>Digenea</taxon>
        <taxon>Strigeidida</taxon>
        <taxon>Schistosomatoidea</taxon>
        <taxon>Schistosomatidae</taxon>
        <taxon>Schistosoma</taxon>
    </lineage>
</organism>
<feature type="compositionally biased region" description="Polar residues" evidence="5">
    <location>
        <begin position="647"/>
        <end position="656"/>
    </location>
</feature>
<evidence type="ECO:0000313" key="7">
    <source>
        <dbReference type="Proteomes" id="UP000008854"/>
    </source>
</evidence>
<keyword evidence="4" id="KW-0862">Zinc</keyword>
<dbReference type="GO" id="GO:0008270">
    <property type="term" value="F:zinc ion binding"/>
    <property type="evidence" value="ECO:0007669"/>
    <property type="project" value="UniProtKB-KW"/>
</dbReference>
<evidence type="ECO:0000256" key="5">
    <source>
        <dbReference type="SAM" id="MobiDB-lite"/>
    </source>
</evidence>